<evidence type="ECO:0000259" key="1">
    <source>
        <dbReference type="Pfam" id="PF02894"/>
    </source>
</evidence>
<sequence length="72" mass="8001">MNTVEELLKAFLSAILNDEDPPITVVDGLHSLEIAEACYHSSSSGSAIELLDEDEDEEVYDDDFDDAYWDAC</sequence>
<evidence type="ECO:0000313" key="3">
    <source>
        <dbReference type="Proteomes" id="UP000019141"/>
    </source>
</evidence>
<reference evidence="2 3" key="1">
    <citation type="journal article" date="2014" name="Nature">
        <title>An environmental bacterial taxon with a large and distinct metabolic repertoire.</title>
        <authorList>
            <person name="Wilson M.C."/>
            <person name="Mori T."/>
            <person name="Ruckert C."/>
            <person name="Uria A.R."/>
            <person name="Helf M.J."/>
            <person name="Takada K."/>
            <person name="Gernert C."/>
            <person name="Steffens U.A."/>
            <person name="Heycke N."/>
            <person name="Schmitt S."/>
            <person name="Rinke C."/>
            <person name="Helfrich E.J."/>
            <person name="Brachmann A.O."/>
            <person name="Gurgui C."/>
            <person name="Wakimoto T."/>
            <person name="Kracht M."/>
            <person name="Crusemann M."/>
            <person name="Hentschel U."/>
            <person name="Abe I."/>
            <person name="Matsunaga S."/>
            <person name="Kalinowski J."/>
            <person name="Takeyama H."/>
            <person name="Piel J."/>
        </authorList>
    </citation>
    <scope>NUCLEOTIDE SEQUENCE [LARGE SCALE GENOMIC DNA]</scope>
    <source>
        <strain evidence="3">TSY1</strain>
    </source>
</reference>
<comment type="caution">
    <text evidence="2">The sequence shown here is derived from an EMBL/GenBank/DDBJ whole genome shotgun (WGS) entry which is preliminary data.</text>
</comment>
<keyword evidence="3" id="KW-1185">Reference proteome</keyword>
<feature type="domain" description="Gfo/Idh/MocA-like oxidoreductase C-terminal" evidence="1">
    <location>
        <begin position="7"/>
        <end position="50"/>
    </location>
</feature>
<dbReference type="HOGENOM" id="CLU_2714852_0_0_7"/>
<dbReference type="AlphaFoldDB" id="W4LWS2"/>
<gene>
    <name evidence="2" type="ORF">ETSY1_03935</name>
</gene>
<organism evidence="2 3">
    <name type="scientific">Entotheonella factor</name>
    <dbReference type="NCBI Taxonomy" id="1429438"/>
    <lineage>
        <taxon>Bacteria</taxon>
        <taxon>Pseudomonadati</taxon>
        <taxon>Nitrospinota/Tectimicrobiota group</taxon>
        <taxon>Candidatus Tectimicrobiota</taxon>
        <taxon>Candidatus Entotheonellia</taxon>
        <taxon>Candidatus Entotheonellales</taxon>
        <taxon>Candidatus Entotheonellaceae</taxon>
        <taxon>Candidatus Entotheonella</taxon>
    </lineage>
</organism>
<dbReference type="EMBL" id="AZHW01000154">
    <property type="protein sequence ID" value="ETX02333.1"/>
    <property type="molecule type" value="Genomic_DNA"/>
</dbReference>
<protein>
    <recommendedName>
        <fullName evidence="1">Gfo/Idh/MocA-like oxidoreductase C-terminal domain-containing protein</fullName>
    </recommendedName>
</protein>
<dbReference type="Gene3D" id="3.30.360.10">
    <property type="entry name" value="Dihydrodipicolinate Reductase, domain 2"/>
    <property type="match status" value="1"/>
</dbReference>
<dbReference type="Pfam" id="PF02894">
    <property type="entry name" value="GFO_IDH_MocA_C"/>
    <property type="match status" value="1"/>
</dbReference>
<dbReference type="InterPro" id="IPR004104">
    <property type="entry name" value="Gfo/Idh/MocA-like_OxRdtase_C"/>
</dbReference>
<dbReference type="Proteomes" id="UP000019141">
    <property type="component" value="Unassembled WGS sequence"/>
</dbReference>
<proteinExistence type="predicted"/>
<accession>W4LWS2</accession>
<evidence type="ECO:0000313" key="2">
    <source>
        <dbReference type="EMBL" id="ETX02333.1"/>
    </source>
</evidence>
<name>W4LWS2_ENTF1</name>